<sequence length="158" mass="16696">MEKTTQKIVLTGVMTAVSVSLSTMVVFPNMAPFQHCINVIGAVVLGPKYNFLCALLTGLIRMGMGKPFTAVTGAVVGALLSALLYRRFRRIGAAWIGEVIGTGILSAILSYPFMKYLFGLDLGSPFYYIPFFVPSAAVGASIGAAVLVGLISSGAIRR</sequence>
<dbReference type="InterPro" id="IPR012652">
    <property type="entry name" value="ThiW"/>
</dbReference>
<organism evidence="2 3">
    <name type="scientific">Aedoeadaptatus ivorii</name>
    <dbReference type="NCBI Taxonomy" id="54006"/>
    <lineage>
        <taxon>Bacteria</taxon>
        <taxon>Bacillati</taxon>
        <taxon>Bacillota</taxon>
        <taxon>Tissierellia</taxon>
        <taxon>Tissierellales</taxon>
        <taxon>Peptoniphilaceae</taxon>
        <taxon>Aedoeadaptatus</taxon>
    </lineage>
</organism>
<evidence type="ECO:0000313" key="2">
    <source>
        <dbReference type="EMBL" id="VEJ36166.1"/>
    </source>
</evidence>
<protein>
    <submittedName>
        <fullName evidence="2">Predicted membrane protein</fullName>
    </submittedName>
</protein>
<name>A0A448V2Y2_9FIRM</name>
<keyword evidence="1" id="KW-0812">Transmembrane</keyword>
<feature type="transmembrane region" description="Helical" evidence="1">
    <location>
        <begin position="92"/>
        <end position="114"/>
    </location>
</feature>
<feature type="transmembrane region" description="Helical" evidence="1">
    <location>
        <begin position="6"/>
        <end position="27"/>
    </location>
</feature>
<reference evidence="2 3" key="1">
    <citation type="submission" date="2018-12" db="EMBL/GenBank/DDBJ databases">
        <authorList>
            <consortium name="Pathogen Informatics"/>
        </authorList>
    </citation>
    <scope>NUCLEOTIDE SEQUENCE [LARGE SCALE GENOMIC DNA]</scope>
    <source>
        <strain evidence="2 3">NCTC13079</strain>
    </source>
</reference>
<dbReference type="RefSeq" id="WP_126466057.1">
    <property type="nucleotide sequence ID" value="NZ_JAUSWF010000007.1"/>
</dbReference>
<gene>
    <name evidence="2" type="ORF">NCTC13079_01366</name>
</gene>
<feature type="transmembrane region" description="Helical" evidence="1">
    <location>
        <begin position="39"/>
        <end position="62"/>
    </location>
</feature>
<feature type="transmembrane region" description="Helical" evidence="1">
    <location>
        <begin position="68"/>
        <end position="85"/>
    </location>
</feature>
<feature type="transmembrane region" description="Helical" evidence="1">
    <location>
        <begin position="126"/>
        <end position="151"/>
    </location>
</feature>
<dbReference type="PIRSF" id="PIRSF024534">
    <property type="entry name" value="ThiW"/>
    <property type="match status" value="1"/>
</dbReference>
<dbReference type="NCBIfam" id="TIGR02359">
    <property type="entry name" value="thiW"/>
    <property type="match status" value="1"/>
</dbReference>
<evidence type="ECO:0000313" key="3">
    <source>
        <dbReference type="Proteomes" id="UP000269544"/>
    </source>
</evidence>
<dbReference type="EMBL" id="LR134523">
    <property type="protein sequence ID" value="VEJ36166.1"/>
    <property type="molecule type" value="Genomic_DNA"/>
</dbReference>
<dbReference type="KEGG" id="piv:NCTC13079_01366"/>
<keyword evidence="1" id="KW-0472">Membrane</keyword>
<evidence type="ECO:0000256" key="1">
    <source>
        <dbReference type="SAM" id="Phobius"/>
    </source>
</evidence>
<dbReference type="AlphaFoldDB" id="A0A448V2Y2"/>
<dbReference type="Pfam" id="PF09512">
    <property type="entry name" value="ThiW"/>
    <property type="match status" value="1"/>
</dbReference>
<proteinExistence type="predicted"/>
<keyword evidence="3" id="KW-1185">Reference proteome</keyword>
<keyword evidence="1" id="KW-1133">Transmembrane helix</keyword>
<dbReference type="Gene3D" id="1.10.1760.20">
    <property type="match status" value="1"/>
</dbReference>
<dbReference type="OrthoDB" id="5516776at2"/>
<accession>A0A448V2Y2</accession>
<dbReference type="Proteomes" id="UP000269544">
    <property type="component" value="Chromosome"/>
</dbReference>